<dbReference type="RefSeq" id="XP_039245453.1">
    <property type="nucleotide sequence ID" value="XM_039389519.1"/>
</dbReference>
<dbReference type="Proteomes" id="UP000504627">
    <property type="component" value="Unplaced"/>
</dbReference>
<gene>
    <name evidence="2 3 4 5" type="primary">LOC120324870</name>
</gene>
<proteinExistence type="predicted"/>
<organism evidence="1 5">
    <name type="scientific">Pipra filicauda</name>
    <name type="common">Wire-tailed manakin</name>
    <dbReference type="NCBI Taxonomy" id="649802"/>
    <lineage>
        <taxon>Eukaryota</taxon>
        <taxon>Metazoa</taxon>
        <taxon>Chordata</taxon>
        <taxon>Craniata</taxon>
        <taxon>Vertebrata</taxon>
        <taxon>Euteleostomi</taxon>
        <taxon>Archelosauria</taxon>
        <taxon>Archosauria</taxon>
        <taxon>Dinosauria</taxon>
        <taxon>Saurischia</taxon>
        <taxon>Theropoda</taxon>
        <taxon>Coelurosauria</taxon>
        <taxon>Aves</taxon>
        <taxon>Neognathae</taxon>
        <taxon>Neoaves</taxon>
        <taxon>Telluraves</taxon>
        <taxon>Australaves</taxon>
        <taxon>Passeriformes</taxon>
        <taxon>Pipridae</taxon>
        <taxon>Pipra</taxon>
    </lineage>
</organism>
<evidence type="ECO:0000313" key="3">
    <source>
        <dbReference type="RefSeq" id="XP_039245454.1"/>
    </source>
</evidence>
<dbReference type="GeneID" id="120324870"/>
<evidence type="ECO:0000313" key="2">
    <source>
        <dbReference type="RefSeq" id="XP_039245453.1"/>
    </source>
</evidence>
<dbReference type="RefSeq" id="XP_039245456.1">
    <property type="nucleotide sequence ID" value="XM_039389522.1"/>
</dbReference>
<evidence type="ECO:0000313" key="1">
    <source>
        <dbReference type="Proteomes" id="UP000504627"/>
    </source>
</evidence>
<sequence length="313" mass="32396">MRGTGRGRSTGRGGHSGVEGFSRGNFPSLHGQLCALGRAPSVLSVCPVVVPVELHPCRSPVCRSPGALGALGWLLWDLTCRSLPSSAEFPRPRPHPGALPGRGWEGLPSRWMPSLGIGPAPGWSRGVGCSGAPVPPQFWGAPSGPERGSARSGAVPGLCSPLPAPCSHSRPDPAVGGAHPIAPAHVLIPAVLPLPSRSVRVSRGHRGGTCPGLVLRDLIPGLFPPLFPRLPERDGQSSAGSCPHSRPQRIWGGGRASVPRWPCCPSPVSPVGPSLMLPPCVGNLWMLFHPCPVSLPSSQYPCPAPSIPAQLPA</sequence>
<dbReference type="AlphaFoldDB" id="A0A7R5KWH8"/>
<evidence type="ECO:0000313" key="4">
    <source>
        <dbReference type="RefSeq" id="XP_039245455.1"/>
    </source>
</evidence>
<keyword evidence="1" id="KW-1185">Reference proteome</keyword>
<evidence type="ECO:0000313" key="5">
    <source>
        <dbReference type="RefSeq" id="XP_039245456.1"/>
    </source>
</evidence>
<protein>
    <submittedName>
        <fullName evidence="2 3">Skin secretory protein xP2-like</fullName>
    </submittedName>
</protein>
<dbReference type="RefSeq" id="XP_039245455.1">
    <property type="nucleotide sequence ID" value="XM_039389521.1"/>
</dbReference>
<name>A0A7R5KWH8_9PASS</name>
<accession>A0A7R5KWH8</accession>
<dbReference type="RefSeq" id="XP_039245454.1">
    <property type="nucleotide sequence ID" value="XM_039389520.1"/>
</dbReference>
<reference evidence="2 3" key="1">
    <citation type="submission" date="2025-04" db="UniProtKB">
        <authorList>
            <consortium name="RefSeq"/>
        </authorList>
    </citation>
    <scope>IDENTIFICATION</scope>
    <source>
        <tissue evidence="2 3">Muscle</tissue>
    </source>
</reference>